<keyword evidence="2" id="KW-1185">Reference proteome</keyword>
<protein>
    <submittedName>
        <fullName evidence="1">Uncharacterized protein</fullName>
    </submittedName>
</protein>
<evidence type="ECO:0000313" key="2">
    <source>
        <dbReference type="Proteomes" id="UP000184315"/>
    </source>
</evidence>
<accession>A0A1J1LRH0</accession>
<proteinExistence type="predicted"/>
<name>A0A1J1LRH0_9CYAN</name>
<organism evidence="1 2">
    <name type="scientific">Planktothrix tepida PCC 9214</name>
    <dbReference type="NCBI Taxonomy" id="671072"/>
    <lineage>
        <taxon>Bacteria</taxon>
        <taxon>Bacillati</taxon>
        <taxon>Cyanobacteriota</taxon>
        <taxon>Cyanophyceae</taxon>
        <taxon>Oscillatoriophycideae</taxon>
        <taxon>Oscillatoriales</taxon>
        <taxon>Microcoleaceae</taxon>
        <taxon>Planktothrix</taxon>
    </lineage>
</organism>
<dbReference type="EMBL" id="CZDF01000172">
    <property type="protein sequence ID" value="CUR35187.1"/>
    <property type="molecule type" value="Genomic_DNA"/>
</dbReference>
<reference evidence="2" key="1">
    <citation type="submission" date="2015-10" db="EMBL/GenBank/DDBJ databases">
        <authorList>
            <person name="Regsiter A."/>
            <person name="william w."/>
        </authorList>
    </citation>
    <scope>NUCLEOTIDE SEQUENCE [LARGE SCALE GENOMIC DNA]</scope>
</reference>
<evidence type="ECO:0000313" key="1">
    <source>
        <dbReference type="EMBL" id="CUR35187.1"/>
    </source>
</evidence>
<sequence>MAISLQEQMTATFDSESLVQRLREDKKTIEEQVQEQGFNFGVKSASSLSYQEFHRIANLNVAGINIDSDAFAELWDFLDHHHYQNQNRLESGELSHLLPDDEENKLTFVKSWMAGVLSVWHEIKNKVDSEDEE</sequence>
<dbReference type="Proteomes" id="UP000184315">
    <property type="component" value="Unassembled WGS sequence"/>
</dbReference>
<dbReference type="OrthoDB" id="457141at2"/>
<dbReference type="AlphaFoldDB" id="A0A1J1LRH0"/>
<dbReference type="RefSeq" id="WP_072722149.1">
    <property type="nucleotide sequence ID" value="NZ_LN889813.1"/>
</dbReference>
<gene>
    <name evidence="1" type="ORF">PL9214650626</name>
</gene>